<dbReference type="Proteomes" id="UP000245412">
    <property type="component" value="Unassembled WGS sequence"/>
</dbReference>
<feature type="transmembrane region" description="Helical" evidence="1">
    <location>
        <begin position="12"/>
        <end position="31"/>
    </location>
</feature>
<accession>A0AB73T4K8</accession>
<dbReference type="AlphaFoldDB" id="A0AB73T4K8"/>
<keyword evidence="1" id="KW-0812">Transmembrane</keyword>
<comment type="caution">
    <text evidence="2">The sequence shown here is derived from an EMBL/GenBank/DDBJ whole genome shotgun (WGS) entry which is preliminary data.</text>
</comment>
<evidence type="ECO:0000313" key="3">
    <source>
        <dbReference type="Proteomes" id="UP000245412"/>
    </source>
</evidence>
<reference evidence="2 3" key="1">
    <citation type="submission" date="2018-05" db="EMBL/GenBank/DDBJ databases">
        <authorList>
            <person name="Goeker M."/>
            <person name="Huntemann M."/>
            <person name="Clum A."/>
            <person name="Pillay M."/>
            <person name="Palaniappan K."/>
            <person name="Varghese N."/>
            <person name="Mikhailova N."/>
            <person name="Stamatis D."/>
            <person name="Reddy T."/>
            <person name="Daum C."/>
            <person name="Shapiro N."/>
            <person name="Ivanova N."/>
            <person name="Kyrpides N."/>
            <person name="Woyke T."/>
        </authorList>
    </citation>
    <scope>NUCLEOTIDE SEQUENCE [LARGE SCALE GENOMIC DNA]</scope>
    <source>
        <strain evidence="2 3">DSM 26524</strain>
    </source>
</reference>
<gene>
    <name evidence="2" type="ORF">C7383_105183</name>
</gene>
<name>A0AB73T4K8_9FIRM</name>
<keyword evidence="1" id="KW-0472">Membrane</keyword>
<organism evidence="2 3">
    <name type="scientific">Murimonas intestini</name>
    <dbReference type="NCBI Taxonomy" id="1337051"/>
    <lineage>
        <taxon>Bacteria</taxon>
        <taxon>Bacillati</taxon>
        <taxon>Bacillota</taxon>
        <taxon>Clostridia</taxon>
        <taxon>Lachnospirales</taxon>
        <taxon>Lachnospiraceae</taxon>
        <taxon>Murimonas</taxon>
    </lineage>
</organism>
<sequence length="118" mass="13787">MLEMVVKVVSAFLLLLVLVGTCVLLLEAWWYSKKRLDEMPGSSLTLFEKMFYAVGDIFAVASEWKDYFIIRMKEIFMGYHLDMETPGSRYARRYSKKEISERAQTMGKTSKARIRLKV</sequence>
<dbReference type="EMBL" id="QGGY01000005">
    <property type="protein sequence ID" value="PWJ76147.1"/>
    <property type="molecule type" value="Genomic_DNA"/>
</dbReference>
<keyword evidence="1" id="KW-1133">Transmembrane helix</keyword>
<evidence type="ECO:0000256" key="1">
    <source>
        <dbReference type="SAM" id="Phobius"/>
    </source>
</evidence>
<protein>
    <submittedName>
        <fullName evidence="2">Uncharacterized protein</fullName>
    </submittedName>
</protein>
<dbReference type="RefSeq" id="WP_148410501.1">
    <property type="nucleotide sequence ID" value="NZ_CABJAT010000005.1"/>
</dbReference>
<keyword evidence="3" id="KW-1185">Reference proteome</keyword>
<evidence type="ECO:0000313" key="2">
    <source>
        <dbReference type="EMBL" id="PWJ76147.1"/>
    </source>
</evidence>
<proteinExistence type="predicted"/>